<evidence type="ECO:0008006" key="3">
    <source>
        <dbReference type="Google" id="ProtNLM"/>
    </source>
</evidence>
<dbReference type="GO" id="GO:0016746">
    <property type="term" value="F:acyltransferase activity"/>
    <property type="evidence" value="ECO:0007669"/>
    <property type="project" value="UniProtKB-KW"/>
</dbReference>
<dbReference type="GO" id="GO:0036374">
    <property type="term" value="F:glutathione hydrolase activity"/>
    <property type="evidence" value="ECO:0007669"/>
    <property type="project" value="InterPro"/>
</dbReference>
<evidence type="ECO:0000313" key="2">
    <source>
        <dbReference type="EMBL" id="SVA59593.1"/>
    </source>
</evidence>
<protein>
    <recommendedName>
        <fullName evidence="3">Gamma-glutamyltransferase</fullName>
    </recommendedName>
</protein>
<dbReference type="InterPro" id="IPR043138">
    <property type="entry name" value="GGT_lsub"/>
</dbReference>
<dbReference type="InterPro" id="IPR000101">
    <property type="entry name" value="GGT_peptidase"/>
</dbReference>
<keyword evidence="1" id="KW-0808">Transferase</keyword>
<feature type="non-terminal residue" evidence="2">
    <location>
        <position position="362"/>
    </location>
</feature>
<evidence type="ECO:0000256" key="1">
    <source>
        <dbReference type="ARBA" id="ARBA00023315"/>
    </source>
</evidence>
<dbReference type="SUPFAM" id="SSF56235">
    <property type="entry name" value="N-terminal nucleophile aminohydrolases (Ntn hydrolases)"/>
    <property type="match status" value="1"/>
</dbReference>
<proteinExistence type="predicted"/>
<dbReference type="InterPro" id="IPR051792">
    <property type="entry name" value="GGT_bact"/>
</dbReference>
<sequence length="362" mass="40200">MVVSTSHQASQIGIDISKQGGNAIDAASAIGFALAVTSSSNGNIGGGGFMVGRFADGQTFSLDYREMAPSKAHRDIYLDDNDNVIEGKSLIGHFASGVPGSVDGLLRAWRDYGSGNISLKQLIGPAIRLADDGFKLSKYEADRFNRNKDFLSKYPSTKQIFTRDDRRWQKGDIFYQKDLAKTLIRIVNKGRDGFYKGKTADLIVKEMNKVGGWITLEDLDNYTSKYREPIFGSFNGYEIISMGPPSSGGILLIHMLNMLNQIQTSSEFPSDLSFNSSDYIHLLTEIERRAYADRSEHLGDSDFWNVPKSMLLSKSYAKNRIKTIDIEKATRSNKIKHGSELIKESEETTHYSIVDKDGNAVS</sequence>
<dbReference type="Pfam" id="PF01019">
    <property type="entry name" value="G_glu_transpept"/>
    <property type="match status" value="1"/>
</dbReference>
<dbReference type="AlphaFoldDB" id="A0A381X5U2"/>
<reference evidence="2" key="1">
    <citation type="submission" date="2018-05" db="EMBL/GenBank/DDBJ databases">
        <authorList>
            <person name="Lanie J.A."/>
            <person name="Ng W.-L."/>
            <person name="Kazmierczak K.M."/>
            <person name="Andrzejewski T.M."/>
            <person name="Davidsen T.M."/>
            <person name="Wayne K.J."/>
            <person name="Tettelin H."/>
            <person name="Glass J.I."/>
            <person name="Rusch D."/>
            <person name="Podicherti R."/>
            <person name="Tsui H.-C.T."/>
            <person name="Winkler M.E."/>
        </authorList>
    </citation>
    <scope>NUCLEOTIDE SEQUENCE</scope>
</reference>
<dbReference type="EMBL" id="UINC01013868">
    <property type="protein sequence ID" value="SVA59593.1"/>
    <property type="molecule type" value="Genomic_DNA"/>
</dbReference>
<organism evidence="2">
    <name type="scientific">marine metagenome</name>
    <dbReference type="NCBI Taxonomy" id="408172"/>
    <lineage>
        <taxon>unclassified sequences</taxon>
        <taxon>metagenomes</taxon>
        <taxon>ecological metagenomes</taxon>
    </lineage>
</organism>
<dbReference type="NCBIfam" id="TIGR00066">
    <property type="entry name" value="g_glut_trans"/>
    <property type="match status" value="1"/>
</dbReference>
<keyword evidence="1" id="KW-0012">Acyltransferase</keyword>
<dbReference type="InterPro" id="IPR029055">
    <property type="entry name" value="Ntn_hydrolases_N"/>
</dbReference>
<accession>A0A381X5U2</accession>
<gene>
    <name evidence="2" type="ORF">METZ01_LOCUS112447</name>
</gene>
<dbReference type="PRINTS" id="PR01210">
    <property type="entry name" value="GGTRANSPTASE"/>
</dbReference>
<dbReference type="Gene3D" id="1.10.246.130">
    <property type="match status" value="1"/>
</dbReference>
<name>A0A381X5U2_9ZZZZ</name>
<dbReference type="PANTHER" id="PTHR43199">
    <property type="entry name" value="GLUTATHIONE HYDROLASE"/>
    <property type="match status" value="1"/>
</dbReference>
<dbReference type="GO" id="GO:0006751">
    <property type="term" value="P:glutathione catabolic process"/>
    <property type="evidence" value="ECO:0007669"/>
    <property type="project" value="InterPro"/>
</dbReference>
<dbReference type="PANTHER" id="PTHR43199:SF1">
    <property type="entry name" value="GLUTATHIONE HYDROLASE PROENZYME"/>
    <property type="match status" value="1"/>
</dbReference>